<comment type="caution">
    <text evidence="1">The sequence shown here is derived from an EMBL/GenBank/DDBJ whole genome shotgun (WGS) entry which is preliminary data.</text>
</comment>
<gene>
    <name evidence="1" type="ORF">HK097_011601</name>
</gene>
<dbReference type="EMBL" id="JADGJD010000977">
    <property type="protein sequence ID" value="KAJ3047356.1"/>
    <property type="molecule type" value="Genomic_DNA"/>
</dbReference>
<organism evidence="1 2">
    <name type="scientific">Rhizophlyctis rosea</name>
    <dbReference type="NCBI Taxonomy" id="64517"/>
    <lineage>
        <taxon>Eukaryota</taxon>
        <taxon>Fungi</taxon>
        <taxon>Fungi incertae sedis</taxon>
        <taxon>Chytridiomycota</taxon>
        <taxon>Chytridiomycota incertae sedis</taxon>
        <taxon>Chytridiomycetes</taxon>
        <taxon>Rhizophlyctidales</taxon>
        <taxon>Rhizophlyctidaceae</taxon>
        <taxon>Rhizophlyctis</taxon>
    </lineage>
</organism>
<keyword evidence="2" id="KW-1185">Reference proteome</keyword>
<protein>
    <submittedName>
        <fullName evidence="1">Uncharacterized protein</fullName>
    </submittedName>
</protein>
<dbReference type="Proteomes" id="UP001212841">
    <property type="component" value="Unassembled WGS sequence"/>
</dbReference>
<reference evidence="1" key="1">
    <citation type="submission" date="2020-05" db="EMBL/GenBank/DDBJ databases">
        <title>Phylogenomic resolution of chytrid fungi.</title>
        <authorList>
            <person name="Stajich J.E."/>
            <person name="Amses K."/>
            <person name="Simmons R."/>
            <person name="Seto K."/>
            <person name="Myers J."/>
            <person name="Bonds A."/>
            <person name="Quandt C.A."/>
            <person name="Barry K."/>
            <person name="Liu P."/>
            <person name="Grigoriev I."/>
            <person name="Longcore J.E."/>
            <person name="James T.Y."/>
        </authorList>
    </citation>
    <scope>NUCLEOTIDE SEQUENCE</scope>
    <source>
        <strain evidence="1">JEL0318</strain>
    </source>
</reference>
<evidence type="ECO:0000313" key="2">
    <source>
        <dbReference type="Proteomes" id="UP001212841"/>
    </source>
</evidence>
<name>A0AAD5X2C4_9FUNG</name>
<sequence>MTLATSERYLSGDHWRSIFDYLNIHSLLTLSRSARVFHQQLGSSQPLPPSVEKSESKREVSSYLSNRVLRSILAPYFLENPSFTIIDFDLLLPAVIKTSVTGDLTSITFTVFNALSHLIQTLHEKYTSIKGDTTPPSWSIDKSENNDHLFPIHGFFKNGAAGSEKWYNWDDANTQTPYHITKPDFQLPFDASLIFRYFLDSIPELDSDGFRLGLWKAVHNDTRERFYGDPAEATEGDVDYDWAGGWVLRNGIKKLMIPCGWTGCDDSASELFLDCTPGGGDTYGALFTMTTNSYRSGHIWYLAPSLTDFLWEMVQRDLVGEEGAEE</sequence>
<proteinExistence type="predicted"/>
<evidence type="ECO:0000313" key="1">
    <source>
        <dbReference type="EMBL" id="KAJ3047356.1"/>
    </source>
</evidence>
<dbReference type="AlphaFoldDB" id="A0AAD5X2C4"/>
<accession>A0AAD5X2C4</accession>
<feature type="non-terminal residue" evidence="1">
    <location>
        <position position="326"/>
    </location>
</feature>